<dbReference type="EMBL" id="CAWUPB010001195">
    <property type="protein sequence ID" value="CAK7355000.1"/>
    <property type="molecule type" value="Genomic_DNA"/>
</dbReference>
<dbReference type="Proteomes" id="UP001314170">
    <property type="component" value="Unassembled WGS sequence"/>
</dbReference>
<dbReference type="InterPro" id="IPR003441">
    <property type="entry name" value="NAC-dom"/>
</dbReference>
<keyword evidence="4" id="KW-1185">Reference proteome</keyword>
<accession>A0AAV1SQT8</accession>
<dbReference type="GO" id="GO:0003677">
    <property type="term" value="F:DNA binding"/>
    <property type="evidence" value="ECO:0007669"/>
    <property type="project" value="InterPro"/>
</dbReference>
<dbReference type="AlphaFoldDB" id="A0AAV1SQT8"/>
<gene>
    <name evidence="3" type="ORF">DCAF_LOCUS25446</name>
</gene>
<feature type="region of interest" description="Disordered" evidence="1">
    <location>
        <begin position="31"/>
        <end position="58"/>
    </location>
</feature>
<evidence type="ECO:0000259" key="2">
    <source>
        <dbReference type="PROSITE" id="PS51005"/>
    </source>
</evidence>
<organism evidence="3 4">
    <name type="scientific">Dovyalis caffra</name>
    <dbReference type="NCBI Taxonomy" id="77055"/>
    <lineage>
        <taxon>Eukaryota</taxon>
        <taxon>Viridiplantae</taxon>
        <taxon>Streptophyta</taxon>
        <taxon>Embryophyta</taxon>
        <taxon>Tracheophyta</taxon>
        <taxon>Spermatophyta</taxon>
        <taxon>Magnoliopsida</taxon>
        <taxon>eudicotyledons</taxon>
        <taxon>Gunneridae</taxon>
        <taxon>Pentapetalae</taxon>
        <taxon>rosids</taxon>
        <taxon>fabids</taxon>
        <taxon>Malpighiales</taxon>
        <taxon>Salicaceae</taxon>
        <taxon>Flacourtieae</taxon>
        <taxon>Dovyalis</taxon>
    </lineage>
</organism>
<evidence type="ECO:0000256" key="1">
    <source>
        <dbReference type="SAM" id="MobiDB-lite"/>
    </source>
</evidence>
<dbReference type="PROSITE" id="PS51005">
    <property type="entry name" value="NAC"/>
    <property type="match status" value="1"/>
</dbReference>
<proteinExistence type="predicted"/>
<dbReference type="GO" id="GO:0006355">
    <property type="term" value="P:regulation of DNA-templated transcription"/>
    <property type="evidence" value="ECO:0007669"/>
    <property type="project" value="InterPro"/>
</dbReference>
<evidence type="ECO:0000313" key="4">
    <source>
        <dbReference type="Proteomes" id="UP001314170"/>
    </source>
</evidence>
<feature type="region of interest" description="Disordered" evidence="1">
    <location>
        <begin position="139"/>
        <end position="166"/>
    </location>
</feature>
<sequence>MYEYRLEEKELADKGIAQDGYVLCVIFQKEGPGPKNGAQYGAPFNEDEWDDDDDDETEDEVNVQQAIFSAVMHAPALTLPNNPNTSMATSSHVPESTCTGPPKSCPSQAPAIACTTLPMVSYNDVASAEAPQVVQENVNGGEADSSAGMSTPVSQQPCNKNGSIHARSSSYVPENTCYSTYIPSMDAPQVEATQIMDDDDDDILSMLAIFGNDNTEAVAKLTYVNLSNGFISYGLGFISSWDLGNHETKFSCVFVLGFCSSVDFGGTAEPEADIYQNLGDLANLEGGNNVPISQYFMDPTLPGSNMDFLELMDLDTPLNQRLMQSTNPSISILQAFTDKEIPRVIISPDT</sequence>
<protein>
    <recommendedName>
        <fullName evidence="2">NAC domain-containing protein</fullName>
    </recommendedName>
</protein>
<feature type="compositionally biased region" description="Polar residues" evidence="1">
    <location>
        <begin position="147"/>
        <end position="166"/>
    </location>
</feature>
<feature type="domain" description="NAC" evidence="2">
    <location>
        <begin position="1"/>
        <end position="29"/>
    </location>
</feature>
<comment type="caution">
    <text evidence="3">The sequence shown here is derived from an EMBL/GenBank/DDBJ whole genome shotgun (WGS) entry which is preliminary data.</text>
</comment>
<reference evidence="3 4" key="1">
    <citation type="submission" date="2024-01" db="EMBL/GenBank/DDBJ databases">
        <authorList>
            <person name="Waweru B."/>
        </authorList>
    </citation>
    <scope>NUCLEOTIDE SEQUENCE [LARGE SCALE GENOMIC DNA]</scope>
</reference>
<feature type="compositionally biased region" description="Acidic residues" evidence="1">
    <location>
        <begin position="45"/>
        <end position="58"/>
    </location>
</feature>
<evidence type="ECO:0000313" key="3">
    <source>
        <dbReference type="EMBL" id="CAK7355000.1"/>
    </source>
</evidence>
<name>A0AAV1SQT8_9ROSI</name>